<dbReference type="AlphaFoldDB" id="A0A0J1GX73"/>
<gene>
    <name evidence="6" type="ORF">ABT56_15615</name>
</gene>
<accession>A0A0J1GX73</accession>
<dbReference type="PATRIC" id="fig|1195763.3.peg.3326"/>
<keyword evidence="4" id="KW-0804">Transcription</keyword>
<dbReference type="Gene3D" id="3.40.190.10">
    <property type="entry name" value="Periplasmic binding protein-like II"/>
    <property type="match status" value="2"/>
</dbReference>
<evidence type="ECO:0000313" key="7">
    <source>
        <dbReference type="Proteomes" id="UP000036097"/>
    </source>
</evidence>
<dbReference type="InterPro" id="IPR036390">
    <property type="entry name" value="WH_DNA-bd_sf"/>
</dbReference>
<dbReference type="InterPro" id="IPR036388">
    <property type="entry name" value="WH-like_DNA-bd_sf"/>
</dbReference>
<evidence type="ECO:0000313" key="6">
    <source>
        <dbReference type="EMBL" id="KLV04049.1"/>
    </source>
</evidence>
<dbReference type="RefSeq" id="WP_047879817.1">
    <property type="nucleotide sequence ID" value="NZ_LDOT01000023.1"/>
</dbReference>
<dbReference type="NCBIfam" id="NF007581">
    <property type="entry name" value="PRK10216.1"/>
    <property type="match status" value="1"/>
</dbReference>
<dbReference type="OrthoDB" id="8893795at2"/>
<protein>
    <submittedName>
        <fullName evidence="6">Transcriptional regulator</fullName>
    </submittedName>
</protein>
<sequence>MSRPLHRLDLNLLLTLQLLLHERSVTKTAKKLSVTPSAVSKSLYKLREWFDDPLFVRTPQGLQPTPLALSMEKELSEWFQVATQILAKRSSDTPKGIHFQLMMESPLHMVTLEKLSQRIHQQYQDATVGIRNWDYDSIEAIINGNADIGFSGRESHPRSQETLDLLPYYIDYEILFTDQPMVFMHHSHPALTQTWNIDTFLAYRHIGIVWEQRESWALDEVLASMGCSRSIALTVSTFEQSLFMAAKSEHIFMTTAPSYCRHFTRHHYPELVALPLPLNEEAQNQLAIPFTLMWHKRNKHNPKSIWLRETIKALVSDCDPLAFP</sequence>
<evidence type="ECO:0000259" key="5">
    <source>
        <dbReference type="PROSITE" id="PS50931"/>
    </source>
</evidence>
<dbReference type="InterPro" id="IPR005119">
    <property type="entry name" value="LysR_subst-bd"/>
</dbReference>
<evidence type="ECO:0000256" key="3">
    <source>
        <dbReference type="ARBA" id="ARBA00023125"/>
    </source>
</evidence>
<keyword evidence="2" id="KW-0805">Transcription regulation</keyword>
<organism evidence="6 7">
    <name type="scientific">Photobacterium aquae</name>
    <dbReference type="NCBI Taxonomy" id="1195763"/>
    <lineage>
        <taxon>Bacteria</taxon>
        <taxon>Pseudomonadati</taxon>
        <taxon>Pseudomonadota</taxon>
        <taxon>Gammaproteobacteria</taxon>
        <taxon>Vibrionales</taxon>
        <taxon>Vibrionaceae</taxon>
        <taxon>Photobacterium</taxon>
    </lineage>
</organism>
<keyword evidence="3" id="KW-0238">DNA-binding</keyword>
<dbReference type="Pfam" id="PF03466">
    <property type="entry name" value="LysR_substrate"/>
    <property type="match status" value="1"/>
</dbReference>
<evidence type="ECO:0000256" key="1">
    <source>
        <dbReference type="ARBA" id="ARBA00009437"/>
    </source>
</evidence>
<dbReference type="Proteomes" id="UP000036097">
    <property type="component" value="Unassembled WGS sequence"/>
</dbReference>
<reference evidence="6 7" key="1">
    <citation type="submission" date="2015-05" db="EMBL/GenBank/DDBJ databases">
        <title>Photobacterium galathea sp. nov.</title>
        <authorList>
            <person name="Machado H."/>
            <person name="Gram L."/>
        </authorList>
    </citation>
    <scope>NUCLEOTIDE SEQUENCE [LARGE SCALE GENOMIC DNA]</scope>
    <source>
        <strain evidence="6 7">CGMCC 1.12159</strain>
    </source>
</reference>
<dbReference type="Gene3D" id="1.10.10.10">
    <property type="entry name" value="Winged helix-like DNA-binding domain superfamily/Winged helix DNA-binding domain"/>
    <property type="match status" value="1"/>
</dbReference>
<dbReference type="SUPFAM" id="SSF53850">
    <property type="entry name" value="Periplasmic binding protein-like II"/>
    <property type="match status" value="1"/>
</dbReference>
<dbReference type="CDD" id="cd08417">
    <property type="entry name" value="PBP2_Nitroaromatics_like"/>
    <property type="match status" value="1"/>
</dbReference>
<evidence type="ECO:0000256" key="4">
    <source>
        <dbReference type="ARBA" id="ARBA00023163"/>
    </source>
</evidence>
<dbReference type="InterPro" id="IPR050389">
    <property type="entry name" value="LysR-type_TF"/>
</dbReference>
<dbReference type="Pfam" id="PF00126">
    <property type="entry name" value="HTH_1"/>
    <property type="match status" value="1"/>
</dbReference>
<evidence type="ECO:0000256" key="2">
    <source>
        <dbReference type="ARBA" id="ARBA00023015"/>
    </source>
</evidence>
<dbReference type="GO" id="GO:0003677">
    <property type="term" value="F:DNA binding"/>
    <property type="evidence" value="ECO:0007669"/>
    <property type="project" value="UniProtKB-KW"/>
</dbReference>
<dbReference type="SUPFAM" id="SSF46785">
    <property type="entry name" value="Winged helix' DNA-binding domain"/>
    <property type="match status" value="1"/>
</dbReference>
<comment type="similarity">
    <text evidence="1">Belongs to the LysR transcriptional regulatory family.</text>
</comment>
<keyword evidence="7" id="KW-1185">Reference proteome</keyword>
<dbReference type="InterPro" id="IPR037402">
    <property type="entry name" value="YidZ_PBP2"/>
</dbReference>
<dbReference type="PROSITE" id="PS50931">
    <property type="entry name" value="HTH_LYSR"/>
    <property type="match status" value="1"/>
</dbReference>
<dbReference type="STRING" id="1195763.ABT56_15615"/>
<proteinExistence type="inferred from homology"/>
<dbReference type="PANTHER" id="PTHR30118:SF11">
    <property type="entry name" value="HTH-TYPE TRANSCRIPTIONAL REGULATOR YIDZ"/>
    <property type="match status" value="1"/>
</dbReference>
<dbReference type="EMBL" id="LDOT01000023">
    <property type="protein sequence ID" value="KLV04049.1"/>
    <property type="molecule type" value="Genomic_DNA"/>
</dbReference>
<name>A0A0J1GX73_9GAMM</name>
<comment type="caution">
    <text evidence="6">The sequence shown here is derived from an EMBL/GenBank/DDBJ whole genome shotgun (WGS) entry which is preliminary data.</text>
</comment>
<dbReference type="GO" id="GO:0003700">
    <property type="term" value="F:DNA-binding transcription factor activity"/>
    <property type="evidence" value="ECO:0007669"/>
    <property type="project" value="InterPro"/>
</dbReference>
<dbReference type="InterPro" id="IPR000847">
    <property type="entry name" value="LysR_HTH_N"/>
</dbReference>
<feature type="domain" description="HTH lysR-type" evidence="5">
    <location>
        <begin position="8"/>
        <end position="65"/>
    </location>
</feature>
<dbReference type="PANTHER" id="PTHR30118">
    <property type="entry name" value="HTH-TYPE TRANSCRIPTIONAL REGULATOR LEUO-RELATED"/>
    <property type="match status" value="1"/>
</dbReference>